<accession>A0A430HVB3</accession>
<dbReference type="OrthoDB" id="4410359at2"/>
<dbReference type="RefSeq" id="WP_126121730.1">
    <property type="nucleotide sequence ID" value="NZ_RXHJ01000019.1"/>
</dbReference>
<gene>
    <name evidence="1" type="ORF">EAH68_12785</name>
</gene>
<evidence type="ECO:0000313" key="2">
    <source>
        <dbReference type="Proteomes" id="UP000274907"/>
    </source>
</evidence>
<proteinExistence type="predicted"/>
<dbReference type="Proteomes" id="UP000274907">
    <property type="component" value="Unassembled WGS sequence"/>
</dbReference>
<keyword evidence="2" id="KW-1185">Reference proteome</keyword>
<sequence>MTTTLHSINDGPVYTVSQLMADPKQITQPIMKFVEEWDLAKFLLRDGGANQGSVTFERDAAPLTEDGLETLAEFEEVPTTRMVGGQVVTELAETEGRALSISDDMRDFNKVGQVKKGIEQLKNAAVYNAAKKFRTLALAADIPEIPASAAWGDSGSAVIHDVFSAVESITGAEVPGHEDVEWDYEAEVMVAPRSIQGAMLQDEQVRSLYVGNIADQNPAYKGFQNFSFAGLRVVFPKFWFSDRILITKPGALGFYSDARKLHMEGPIDLRPTRETRYQLLRSRALGLDQTQAGAWITGIKD</sequence>
<organism evidence="1 2">
    <name type="scientific">Corynebacterium hylobatis</name>
    <dbReference type="NCBI Taxonomy" id="1859290"/>
    <lineage>
        <taxon>Bacteria</taxon>
        <taxon>Bacillati</taxon>
        <taxon>Actinomycetota</taxon>
        <taxon>Actinomycetes</taxon>
        <taxon>Mycobacteriales</taxon>
        <taxon>Corynebacteriaceae</taxon>
        <taxon>Corynebacterium</taxon>
    </lineage>
</organism>
<reference evidence="1 2" key="1">
    <citation type="submission" date="2018-12" db="EMBL/GenBank/DDBJ databases">
        <title>YIM 101343 draft genome.</title>
        <authorList>
            <person name="Chen X."/>
        </authorList>
    </citation>
    <scope>NUCLEOTIDE SEQUENCE [LARGE SCALE GENOMIC DNA]</scope>
    <source>
        <strain evidence="1 2">YIM 101343</strain>
    </source>
</reference>
<name>A0A430HVB3_9CORY</name>
<dbReference type="AlphaFoldDB" id="A0A430HVB3"/>
<evidence type="ECO:0000313" key="1">
    <source>
        <dbReference type="EMBL" id="RSZ61533.1"/>
    </source>
</evidence>
<comment type="caution">
    <text evidence="1">The sequence shown here is derived from an EMBL/GenBank/DDBJ whole genome shotgun (WGS) entry which is preliminary data.</text>
</comment>
<dbReference type="EMBL" id="RXHJ01000019">
    <property type="protein sequence ID" value="RSZ61533.1"/>
    <property type="molecule type" value="Genomic_DNA"/>
</dbReference>
<protein>
    <recommendedName>
        <fullName evidence="3">Phage major capsid protein</fullName>
    </recommendedName>
</protein>
<evidence type="ECO:0008006" key="3">
    <source>
        <dbReference type="Google" id="ProtNLM"/>
    </source>
</evidence>